<dbReference type="AlphaFoldDB" id="A0A6G6Y5Q7"/>
<keyword evidence="1" id="KW-0732">Signal</keyword>
<dbReference type="InterPro" id="IPR011990">
    <property type="entry name" value="TPR-like_helical_dom_sf"/>
</dbReference>
<keyword evidence="3" id="KW-1185">Reference proteome</keyword>
<dbReference type="RefSeq" id="WP_165326932.1">
    <property type="nucleotide sequence ID" value="NZ_CP049109.1"/>
</dbReference>
<accession>A0A6G6Y5Q7</accession>
<dbReference type="SUPFAM" id="SSF48452">
    <property type="entry name" value="TPR-like"/>
    <property type="match status" value="1"/>
</dbReference>
<reference evidence="2 3" key="1">
    <citation type="submission" date="2020-02" db="EMBL/GenBank/DDBJ databases">
        <authorList>
            <person name="Zheng R.K."/>
            <person name="Sun C.M."/>
        </authorList>
    </citation>
    <scope>NUCLEOTIDE SEQUENCE [LARGE SCALE GENOMIC DNA]</scope>
    <source>
        <strain evidence="3">zrk23</strain>
    </source>
</reference>
<sequence>MNFVSRFAVAAALGVSVAAISVSPANAQRSNGGEQEQPQVELSREFREPAAQAQELIAAKKFAEAEAPLAQAESIASNDDEHYYADWMRFQVELGQGNDDAVIPVLDRLIANPKLPASSAPVLNYERGRRSVLKEDYEGALPYLLKARELGYDQSALPLLIASSYFKLERVEEGAAALEHAVEQEKAKGNQPPADWYRMAISKLYNAEDMAGTARWLLMELETYPTAENWRRTISLYRQGHSLPVKQKLDMYRVMAAAGALADEAEYVGYADAAFNAGLPWETVSAIEAGRASGEIAESSDPANQLYSRAKTAVRNERALSAYESEAAAAADGDSAAQTGDAYLASGNYAKAIELYEMALDKGGVETDEVNLHLGIAHAKSGDLATARTYFDQVGSQGTYADFAKFWTVWIDTSQQQAAAPAEPATAAPVQ</sequence>
<dbReference type="KEGG" id="spzr:G5C33_09120"/>
<dbReference type="Proteomes" id="UP000501568">
    <property type="component" value="Chromosome"/>
</dbReference>
<organism evidence="2 3">
    <name type="scientific">Stakelama tenebrarum</name>
    <dbReference type="NCBI Taxonomy" id="2711215"/>
    <lineage>
        <taxon>Bacteria</taxon>
        <taxon>Pseudomonadati</taxon>
        <taxon>Pseudomonadota</taxon>
        <taxon>Alphaproteobacteria</taxon>
        <taxon>Sphingomonadales</taxon>
        <taxon>Sphingomonadaceae</taxon>
        <taxon>Stakelama</taxon>
    </lineage>
</organism>
<feature type="chain" id="PRO_5026343952" evidence="1">
    <location>
        <begin position="28"/>
        <end position="431"/>
    </location>
</feature>
<evidence type="ECO:0000256" key="1">
    <source>
        <dbReference type="SAM" id="SignalP"/>
    </source>
</evidence>
<feature type="signal peptide" evidence="1">
    <location>
        <begin position="1"/>
        <end position="27"/>
    </location>
</feature>
<dbReference type="Gene3D" id="1.25.40.10">
    <property type="entry name" value="Tetratricopeptide repeat domain"/>
    <property type="match status" value="2"/>
</dbReference>
<dbReference type="EMBL" id="CP049109">
    <property type="protein sequence ID" value="QIG79923.1"/>
    <property type="molecule type" value="Genomic_DNA"/>
</dbReference>
<proteinExistence type="predicted"/>
<evidence type="ECO:0000313" key="3">
    <source>
        <dbReference type="Proteomes" id="UP000501568"/>
    </source>
</evidence>
<evidence type="ECO:0000313" key="2">
    <source>
        <dbReference type="EMBL" id="QIG79923.1"/>
    </source>
</evidence>
<protein>
    <submittedName>
        <fullName evidence="2">Uncharacterized protein</fullName>
    </submittedName>
</protein>
<gene>
    <name evidence="2" type="ORF">G5C33_09120</name>
</gene>
<name>A0A6G6Y5Q7_9SPHN</name>